<accession>A0ACC0WGA2</accession>
<dbReference type="EMBL" id="CM047592">
    <property type="protein sequence ID" value="KAI9917321.1"/>
    <property type="molecule type" value="Genomic_DNA"/>
</dbReference>
<evidence type="ECO:0000313" key="2">
    <source>
        <dbReference type="Proteomes" id="UP001163321"/>
    </source>
</evidence>
<reference evidence="1 2" key="1">
    <citation type="journal article" date="2022" name="bioRxiv">
        <title>The genome of the oomycete Peronosclerospora sorghi, a cosmopolitan pathogen of maize and sorghum, is inflated with dispersed pseudogenes.</title>
        <authorList>
            <person name="Fletcher K."/>
            <person name="Martin F."/>
            <person name="Isakeit T."/>
            <person name="Cavanaugh K."/>
            <person name="Magill C."/>
            <person name="Michelmore R."/>
        </authorList>
    </citation>
    <scope>NUCLEOTIDE SEQUENCE [LARGE SCALE GENOMIC DNA]</scope>
    <source>
        <strain evidence="1">P6</strain>
    </source>
</reference>
<protein>
    <submittedName>
        <fullName evidence="1">Uncharacterized protein</fullName>
    </submittedName>
</protein>
<sequence>MQHHYVVVWVCVSYSFLFLACQAVNVGDVEGISSFECPNVTTVSLSNQSLIPNSVQLTIASTCTSHVVNVTTNSEGIQILNLRRRGIEDIRALPSVNTVRLEHNEIRTFTTTNNIANLDVSYARLDTLENMSFPSTITTLTFSSNPIHLIRGVTFPTSLTHFTLTSATTNALETSSHVITSAREVQAPSTTIRASVLQEFEVRQTDADTFTTLRAWNVSPTWTLNCSDARANPRYIHDTMLCVLSDRAFALKYQHVLARGTRPTSPSLHPIDEQKTLHETLDQRRSWFLLSATAILSAWTFVLFITGLGRWVRRSYRTTSEKAASKSTRAPNHTGPEAACTRLQHALPQAQVDSSCLPWRTWVSIDEHTVQERFSPFRYFHATLYHETVVLKTLRPARENHKTLDRFCHEIRLCATLSHPHIVQFRGFVMDEITSIALIMENMHKGELHTLLQEHKRQLPHDDVHTSAWSWRTSSDVYKSKLDIAIDVTQALHYLHSLSLVHGNLSSRKIYIDHKWNIKLGDFTCCSAWHRLACSSSSVDEIPIDMTVWTAPEVVDGLQYTPRADIYSLGVLLLELATYDVRTVSEHCVLDDVPILTPPRDDQLEVPTAIRLIVLRCQAPDPDARPTPDTVLTHLCELKERVAL</sequence>
<organism evidence="1 2">
    <name type="scientific">Peronosclerospora sorghi</name>
    <dbReference type="NCBI Taxonomy" id="230839"/>
    <lineage>
        <taxon>Eukaryota</taxon>
        <taxon>Sar</taxon>
        <taxon>Stramenopiles</taxon>
        <taxon>Oomycota</taxon>
        <taxon>Peronosporomycetes</taxon>
        <taxon>Peronosporales</taxon>
        <taxon>Peronosporaceae</taxon>
        <taxon>Peronosclerospora</taxon>
    </lineage>
</organism>
<gene>
    <name evidence="1" type="ORF">PsorP6_012901</name>
</gene>
<keyword evidence="2" id="KW-1185">Reference proteome</keyword>
<proteinExistence type="predicted"/>
<evidence type="ECO:0000313" key="1">
    <source>
        <dbReference type="EMBL" id="KAI9917321.1"/>
    </source>
</evidence>
<dbReference type="Proteomes" id="UP001163321">
    <property type="component" value="Chromosome 13"/>
</dbReference>
<name>A0ACC0WGA2_9STRA</name>
<comment type="caution">
    <text evidence="1">The sequence shown here is derived from an EMBL/GenBank/DDBJ whole genome shotgun (WGS) entry which is preliminary data.</text>
</comment>